<protein>
    <submittedName>
        <fullName evidence="2">SDR family NAD(P)-dependent oxidoreductase</fullName>
    </submittedName>
</protein>
<evidence type="ECO:0000256" key="1">
    <source>
        <dbReference type="ARBA" id="ARBA00023002"/>
    </source>
</evidence>
<dbReference type="RefSeq" id="WP_135972154.1">
    <property type="nucleotide sequence ID" value="NZ_CP039291.1"/>
</dbReference>
<dbReference type="InterPro" id="IPR036291">
    <property type="entry name" value="NAD(P)-bd_dom_sf"/>
</dbReference>
<dbReference type="PRINTS" id="PR00081">
    <property type="entry name" value="GDHRDH"/>
</dbReference>
<keyword evidence="3" id="KW-1185">Reference proteome</keyword>
<keyword evidence="1" id="KW-0560">Oxidoreductase</keyword>
<evidence type="ECO:0000313" key="3">
    <source>
        <dbReference type="Proteomes" id="UP000296469"/>
    </source>
</evidence>
<dbReference type="EMBL" id="CP039291">
    <property type="protein sequence ID" value="QCB95024.1"/>
    <property type="molecule type" value="Genomic_DNA"/>
</dbReference>
<proteinExistence type="predicted"/>
<dbReference type="Pfam" id="PF00106">
    <property type="entry name" value="adh_short"/>
    <property type="match status" value="1"/>
</dbReference>
<dbReference type="SUPFAM" id="SSF51735">
    <property type="entry name" value="NAD(P)-binding Rossmann-fold domains"/>
    <property type="match status" value="1"/>
</dbReference>
<organism evidence="2 3">
    <name type="scientific">Cellulomonas shaoxiangyii</name>
    <dbReference type="NCBI Taxonomy" id="2566013"/>
    <lineage>
        <taxon>Bacteria</taxon>
        <taxon>Bacillati</taxon>
        <taxon>Actinomycetota</taxon>
        <taxon>Actinomycetes</taxon>
        <taxon>Micrococcales</taxon>
        <taxon>Cellulomonadaceae</taxon>
        <taxon>Cellulomonas</taxon>
    </lineage>
</organism>
<gene>
    <name evidence="2" type="ORF">E5225_17105</name>
</gene>
<dbReference type="PANTHER" id="PTHR43157:SF31">
    <property type="entry name" value="PHOSPHATIDYLINOSITOL-GLYCAN BIOSYNTHESIS CLASS F PROTEIN"/>
    <property type="match status" value="1"/>
</dbReference>
<dbReference type="AlphaFoldDB" id="A0A4P7SPT9"/>
<name>A0A4P7SPT9_9CELL</name>
<reference evidence="2 3" key="1">
    <citation type="submission" date="2019-04" db="EMBL/GenBank/DDBJ databases">
        <title>Isolation and identification of Cellulomonas shaoxiangyii sp. Nov. isolated from feces of the Tibetan antelopes (Pantholops hodgsonii) in the Qinghai-Tibet plateau of China.</title>
        <authorList>
            <person name="Tian Z."/>
        </authorList>
    </citation>
    <scope>NUCLEOTIDE SEQUENCE [LARGE SCALE GENOMIC DNA]</scope>
    <source>
        <strain evidence="2 3">Z28</strain>
    </source>
</reference>
<accession>A0A4P7SPT9</accession>
<dbReference type="InterPro" id="IPR002347">
    <property type="entry name" value="SDR_fam"/>
</dbReference>
<evidence type="ECO:0000313" key="2">
    <source>
        <dbReference type="EMBL" id="QCB95024.1"/>
    </source>
</evidence>
<dbReference type="Proteomes" id="UP000296469">
    <property type="component" value="Chromosome"/>
</dbReference>
<dbReference type="Gene3D" id="3.40.50.720">
    <property type="entry name" value="NAD(P)-binding Rossmann-like Domain"/>
    <property type="match status" value="1"/>
</dbReference>
<dbReference type="KEGG" id="celz:E5225_17105"/>
<dbReference type="OrthoDB" id="4577644at2"/>
<sequence>MNAGGSRAAGPVGGADLTGRVAVVTGAGGGMGRVLVGELARAGAHVVAVARDALRTEGLLREAMGDHGGFEVVQADLSLRRGVIDAAAAISRRHPRVHVLVNNAGAHFPERRLTPDGVEMHVAVDYLAAFGLTHLLRESLVAAGGRVVHVASDSLNDTRQVRLVGRARPAGLDPAHLEDLTRLNPAGGFVAFEAYARAKLLTVTSGYDVARLLRPHGVTINSVHPGIVATGIVDDLVPAALRPVGGLIRRAMRTPRDGASAALRLATDPALAGVTGRYYRREREATTPAVSHDAAVQQRLHDVSSRWFDR</sequence>
<dbReference type="PANTHER" id="PTHR43157">
    <property type="entry name" value="PHOSPHATIDYLINOSITOL-GLYCAN BIOSYNTHESIS CLASS F PROTEIN-RELATED"/>
    <property type="match status" value="1"/>
</dbReference>
<dbReference type="GO" id="GO:0016491">
    <property type="term" value="F:oxidoreductase activity"/>
    <property type="evidence" value="ECO:0007669"/>
    <property type="project" value="UniProtKB-KW"/>
</dbReference>